<proteinExistence type="predicted"/>
<dbReference type="GO" id="GO:0016651">
    <property type="term" value="F:oxidoreductase activity, acting on NAD(P)H"/>
    <property type="evidence" value="ECO:0007669"/>
    <property type="project" value="UniProtKB-ARBA"/>
</dbReference>
<dbReference type="RefSeq" id="WP_006598248.1">
    <property type="nucleotide sequence ID" value="NZ_GL622359.1"/>
</dbReference>
<dbReference type="Gene3D" id="3.40.50.360">
    <property type="match status" value="1"/>
</dbReference>
<evidence type="ECO:0000313" key="1">
    <source>
        <dbReference type="EMBL" id="EFV02058.1"/>
    </source>
</evidence>
<dbReference type="STRING" id="887929.HMP0721_0824"/>
<dbReference type="AlphaFoldDB" id="E6MFR3"/>
<dbReference type="GO" id="GO:0010181">
    <property type="term" value="F:FMN binding"/>
    <property type="evidence" value="ECO:0007669"/>
    <property type="project" value="InterPro"/>
</dbReference>
<protein>
    <submittedName>
        <fullName evidence="1">Uncharacterized protein</fullName>
    </submittedName>
</protein>
<keyword evidence="2" id="KW-1185">Reference proteome</keyword>
<dbReference type="Proteomes" id="UP000004754">
    <property type="component" value="Unassembled WGS sequence"/>
</dbReference>
<dbReference type="HOGENOM" id="CLU_105338_1_1_9"/>
<reference evidence="1 2" key="1">
    <citation type="submission" date="2010-12" db="EMBL/GenBank/DDBJ databases">
        <authorList>
            <person name="Muzny D."/>
            <person name="Qin X."/>
            <person name="Deng J."/>
            <person name="Jiang H."/>
            <person name="Liu Y."/>
            <person name="Qu J."/>
            <person name="Song X.-Z."/>
            <person name="Zhang L."/>
            <person name="Thornton R."/>
            <person name="Coyle M."/>
            <person name="Francisco L."/>
            <person name="Jackson L."/>
            <person name="Javaid M."/>
            <person name="Korchina V."/>
            <person name="Kovar C."/>
            <person name="Mata R."/>
            <person name="Mathew T."/>
            <person name="Ngo R."/>
            <person name="Nguyen L."/>
            <person name="Nguyen N."/>
            <person name="Okwuonu G."/>
            <person name="Ongeri F."/>
            <person name="Pham C."/>
            <person name="Simmons D."/>
            <person name="Wilczek-Boney K."/>
            <person name="Hale W."/>
            <person name="Jakkamsetti A."/>
            <person name="Pham P."/>
            <person name="Ruth R."/>
            <person name="San Lucas F."/>
            <person name="Warren J."/>
            <person name="Zhang J."/>
            <person name="Zhao Z."/>
            <person name="Zhou C."/>
            <person name="Zhu D."/>
            <person name="Lee S."/>
            <person name="Bess C."/>
            <person name="Blankenburg K."/>
            <person name="Forbes L."/>
            <person name="Fu Q."/>
            <person name="Gubbala S."/>
            <person name="Hirani K."/>
            <person name="Jayaseelan J.C."/>
            <person name="Lara F."/>
            <person name="Munidasa M."/>
            <person name="Palculict T."/>
            <person name="Patil S."/>
            <person name="Pu L.-L."/>
            <person name="Saada N."/>
            <person name="Tang L."/>
            <person name="Weissenberger G."/>
            <person name="Zhu Y."/>
            <person name="Hemphill L."/>
            <person name="Shang Y."/>
            <person name="Youmans B."/>
            <person name="Ayvaz T."/>
            <person name="Ross M."/>
            <person name="Santibanez J."/>
            <person name="Aqrawi P."/>
            <person name="Gross S."/>
            <person name="Joshi V."/>
            <person name="Fowler G."/>
            <person name="Nazareth L."/>
            <person name="Reid J."/>
            <person name="Worley K."/>
            <person name="Petrosino J."/>
            <person name="Highlander S."/>
            <person name="Gibbs R."/>
        </authorList>
    </citation>
    <scope>NUCLEOTIDE SEQUENCE [LARGE SCALE GENOMIC DNA]</scope>
    <source>
        <strain evidence="1 2">ATCC 23263</strain>
    </source>
</reference>
<evidence type="ECO:0000313" key="2">
    <source>
        <dbReference type="Proteomes" id="UP000004754"/>
    </source>
</evidence>
<dbReference type="EMBL" id="AEQN01000014">
    <property type="protein sequence ID" value="EFV02058.1"/>
    <property type="molecule type" value="Genomic_DNA"/>
</dbReference>
<dbReference type="eggNOG" id="COG0716">
    <property type="taxonomic scope" value="Bacteria"/>
</dbReference>
<gene>
    <name evidence="1" type="ORF">HMP0721_0824</name>
</gene>
<comment type="caution">
    <text evidence="1">The sequence shown here is derived from an EMBL/GenBank/DDBJ whole genome shotgun (WGS) entry which is preliminary data.</text>
</comment>
<dbReference type="InterPro" id="IPR029039">
    <property type="entry name" value="Flavoprotein-like_sf"/>
</dbReference>
<accession>E6MFR3</accession>
<organism evidence="1 2">
    <name type="scientific">Pseudoramibacter alactolyticus ATCC 23263</name>
    <dbReference type="NCBI Taxonomy" id="887929"/>
    <lineage>
        <taxon>Bacteria</taxon>
        <taxon>Bacillati</taxon>
        <taxon>Bacillota</taxon>
        <taxon>Clostridia</taxon>
        <taxon>Eubacteriales</taxon>
        <taxon>Eubacteriaceae</taxon>
        <taxon>Pseudoramibacter</taxon>
    </lineage>
</organism>
<sequence>MKIAIRYYTKSGNTRKLAEAIGRAIGVAPEDISNPLTEDVDLLFLGSSVYKAGVDKAVKRFISDLDVKVGKIVNFSSAALISGTYRQVKKLAAARGIAMADEEFHCKGSFHGLFKSHPDTVDLKNAGAFAENVVAGGK</sequence>
<dbReference type="SUPFAM" id="SSF52218">
    <property type="entry name" value="Flavoproteins"/>
    <property type="match status" value="1"/>
</dbReference>
<name>E6MFR3_9FIRM</name>
<dbReference type="OrthoDB" id="1739094at2"/>